<dbReference type="Gene3D" id="2.120.10.30">
    <property type="entry name" value="TolB, C-terminal domain"/>
    <property type="match status" value="1"/>
</dbReference>
<feature type="region of interest" description="Disordered" evidence="1">
    <location>
        <begin position="16"/>
        <end position="42"/>
    </location>
</feature>
<dbReference type="STRING" id="391625.PPSIR1_34612"/>
<evidence type="ECO:0000313" key="3">
    <source>
        <dbReference type="Proteomes" id="UP000005801"/>
    </source>
</evidence>
<gene>
    <name evidence="2" type="ORF">PPSIR1_34612</name>
</gene>
<keyword evidence="3" id="KW-1185">Reference proteome</keyword>
<evidence type="ECO:0000313" key="2">
    <source>
        <dbReference type="EMBL" id="EDM73808.1"/>
    </source>
</evidence>
<dbReference type="AlphaFoldDB" id="A6GJY7"/>
<sequence>MLPACLALACIDDGGDEAGDDDVGESDGGGDGEDTGGEGFSIPEFGSELTIIGTEADGLNAPRDLEFNPANAGELWTFNMLSHGTVIYFEPGTDAQHAEVRIDTYGAHFMAFVSSGAFGDNGNFATCHESRDEWNVGPQEPDDFMGPTLWPADLSIYAMVGQDYPPGAQEGSHLDMLHQSPLCMGIAHEAANAYWAYDGFNGNLVRYDFLTDHGPGGSDHTDATIRRFTDASVTRVSNVVSHLAFDHDTGLLYLADTGTGRIMRFDPSGATMTGTLPNNWDGATEYTGWAGGDYEVLAEGFDEPSGLALHEGRLFVTEHGSGDIVALDLDGDELDRMGTDAVRIMGITVGPEGKLWYADPGANEIVRVEPD</sequence>
<accession>A6GJY7</accession>
<name>A6GJY7_9BACT</name>
<dbReference type="EMBL" id="ABCS01000173">
    <property type="protein sequence ID" value="EDM73808.1"/>
    <property type="molecule type" value="Genomic_DNA"/>
</dbReference>
<organism evidence="2 3">
    <name type="scientific">Plesiocystis pacifica SIR-1</name>
    <dbReference type="NCBI Taxonomy" id="391625"/>
    <lineage>
        <taxon>Bacteria</taxon>
        <taxon>Pseudomonadati</taxon>
        <taxon>Myxococcota</taxon>
        <taxon>Polyangia</taxon>
        <taxon>Nannocystales</taxon>
        <taxon>Nannocystaceae</taxon>
        <taxon>Plesiocystis</taxon>
    </lineage>
</organism>
<comment type="caution">
    <text evidence="2">The sequence shown here is derived from an EMBL/GenBank/DDBJ whole genome shotgun (WGS) entry which is preliminary data.</text>
</comment>
<dbReference type="SUPFAM" id="SSF63829">
    <property type="entry name" value="Calcium-dependent phosphotriesterase"/>
    <property type="match status" value="1"/>
</dbReference>
<dbReference type="eggNOG" id="COG3391">
    <property type="taxonomic scope" value="Bacteria"/>
</dbReference>
<reference evidence="2 3" key="1">
    <citation type="submission" date="2007-06" db="EMBL/GenBank/DDBJ databases">
        <authorList>
            <person name="Shimkets L."/>
            <person name="Ferriera S."/>
            <person name="Johnson J."/>
            <person name="Kravitz S."/>
            <person name="Beeson K."/>
            <person name="Sutton G."/>
            <person name="Rogers Y.-H."/>
            <person name="Friedman R."/>
            <person name="Frazier M."/>
            <person name="Venter J.C."/>
        </authorList>
    </citation>
    <scope>NUCLEOTIDE SEQUENCE [LARGE SCALE GENOMIC DNA]</scope>
    <source>
        <strain evidence="2 3">SIR-1</strain>
    </source>
</reference>
<protein>
    <submittedName>
        <fullName evidence="2">Uncharacterized protein</fullName>
    </submittedName>
</protein>
<evidence type="ECO:0000256" key="1">
    <source>
        <dbReference type="SAM" id="MobiDB-lite"/>
    </source>
</evidence>
<dbReference type="InterPro" id="IPR011042">
    <property type="entry name" value="6-blade_b-propeller_TolB-like"/>
</dbReference>
<dbReference type="Proteomes" id="UP000005801">
    <property type="component" value="Unassembled WGS sequence"/>
</dbReference>
<feature type="compositionally biased region" description="Acidic residues" evidence="1">
    <location>
        <begin position="16"/>
        <end position="36"/>
    </location>
</feature>
<proteinExistence type="predicted"/>